<evidence type="ECO:0000313" key="1">
    <source>
        <dbReference type="EMBL" id="QHU16311.1"/>
    </source>
</evidence>
<organism evidence="1">
    <name type="scientific">viral metagenome</name>
    <dbReference type="NCBI Taxonomy" id="1070528"/>
    <lineage>
        <taxon>unclassified sequences</taxon>
        <taxon>metagenomes</taxon>
        <taxon>organismal metagenomes</taxon>
    </lineage>
</organism>
<dbReference type="AlphaFoldDB" id="A0A6C0KGJ1"/>
<reference evidence="1" key="1">
    <citation type="journal article" date="2020" name="Nature">
        <title>Giant virus diversity and host interactions through global metagenomics.</title>
        <authorList>
            <person name="Schulz F."/>
            <person name="Roux S."/>
            <person name="Paez-Espino D."/>
            <person name="Jungbluth S."/>
            <person name="Walsh D.A."/>
            <person name="Denef V.J."/>
            <person name="McMahon K.D."/>
            <person name="Konstantinidis K.T."/>
            <person name="Eloe-Fadrosh E.A."/>
            <person name="Kyrpides N.C."/>
            <person name="Woyke T."/>
        </authorList>
    </citation>
    <scope>NUCLEOTIDE SEQUENCE</scope>
    <source>
        <strain evidence="1">GVMAG-S-3300011013-78</strain>
    </source>
</reference>
<name>A0A6C0KGJ1_9ZZZZ</name>
<protein>
    <submittedName>
        <fullName evidence="1">Uncharacterized protein</fullName>
    </submittedName>
</protein>
<sequence length="221" mass="25229">MSGNRLNYSFRNRFLINQRSNPNTSGVVGTSGSNMYTNRGLNIYRKTLDCTNCAKNETTEIYKDSLALCAENPNCSYYDPVIKSINNKNGVKNYNYSYSYNEYLKRRCRTYEQNDFHFQYNDTDYSGKANCPRACGDTASVDNCRTVIYKPNNKPFSQQGAVSASNRIQRLKYDTIASDLNTNGYSSYFAGGQTGFINVKKNSLVCTNYLGRYRDNKRVCK</sequence>
<accession>A0A6C0KGJ1</accession>
<proteinExistence type="predicted"/>
<dbReference type="EMBL" id="MN740879">
    <property type="protein sequence ID" value="QHU16311.1"/>
    <property type="molecule type" value="Genomic_DNA"/>
</dbReference>